<dbReference type="InterPro" id="IPR007371">
    <property type="entry name" value="TPK_catalytic"/>
</dbReference>
<evidence type="ECO:0000256" key="2">
    <source>
        <dbReference type="ARBA" id="ARBA00022741"/>
    </source>
</evidence>
<dbReference type="Pfam" id="PF04265">
    <property type="entry name" value="TPK_B1_binding"/>
    <property type="match status" value="1"/>
</dbReference>
<evidence type="ECO:0000313" key="8">
    <source>
        <dbReference type="Proteomes" id="UP001321748"/>
    </source>
</evidence>
<dbReference type="SUPFAM" id="SSF63999">
    <property type="entry name" value="Thiamin pyrophosphokinase, catalytic domain"/>
    <property type="match status" value="1"/>
</dbReference>
<dbReference type="SMART" id="SM00983">
    <property type="entry name" value="TPK_B1_binding"/>
    <property type="match status" value="1"/>
</dbReference>
<dbReference type="EC" id="2.7.6.2" evidence="5"/>
<organism evidence="7 8">
    <name type="scientific">Bombiscardovia apis</name>
    <dbReference type="NCBI Taxonomy" id="2932182"/>
    <lineage>
        <taxon>Bacteria</taxon>
        <taxon>Bacillati</taxon>
        <taxon>Actinomycetota</taxon>
        <taxon>Actinomycetes</taxon>
        <taxon>Bifidobacteriales</taxon>
        <taxon>Bifidobacteriaceae</taxon>
        <taxon>Bombiscardovia</taxon>
    </lineage>
</organism>
<sequence>MDEGRAADKTCLIFGAGHYYDESTPLPAHDFLIAADGGADHARQAGLLPDITVGDFDSITAAPAIDGSHIALPAEKDDTDMMAALKLGWEHGYRRFHIYGGLGGRIDHSIANVATLCLLAQSGGVGVLHGEGTAVSAICKGRLSFPAWDCTAGTMFSAFSASDCARGVSEQGFKYELDHASMDMVMSEGSGVSNEFISNQPAQVSVEQGTLIVTYPLCAPEPIWHSQQPAVPSLGHLDEHVSTHLRAARTTPSSSEQ</sequence>
<dbReference type="PANTHER" id="PTHR41299">
    <property type="entry name" value="THIAMINE PYROPHOSPHOKINASE"/>
    <property type="match status" value="1"/>
</dbReference>
<dbReference type="Gene3D" id="3.40.50.10240">
    <property type="entry name" value="Thiamin pyrophosphokinase, catalytic domain"/>
    <property type="match status" value="1"/>
</dbReference>
<feature type="domain" description="Thiamin pyrophosphokinase thiamin-binding" evidence="6">
    <location>
        <begin position="141"/>
        <end position="212"/>
    </location>
</feature>
<protein>
    <recommendedName>
        <fullName evidence="5">Thiamine diphosphokinase</fullName>
        <ecNumber evidence="5">2.7.6.2</ecNumber>
    </recommendedName>
</protein>
<accession>A0ABN6SFQ0</accession>
<keyword evidence="2" id="KW-0547">Nucleotide-binding</keyword>
<keyword evidence="4" id="KW-0067">ATP-binding</keyword>
<dbReference type="EMBL" id="AP026800">
    <property type="protein sequence ID" value="BDR54840.1"/>
    <property type="molecule type" value="Genomic_DNA"/>
</dbReference>
<proteinExistence type="predicted"/>
<evidence type="ECO:0000256" key="1">
    <source>
        <dbReference type="ARBA" id="ARBA00022679"/>
    </source>
</evidence>
<gene>
    <name evidence="7" type="ORF">KIMH_09510</name>
</gene>
<dbReference type="CDD" id="cd07995">
    <property type="entry name" value="TPK"/>
    <property type="match status" value="1"/>
</dbReference>
<dbReference type="InterPro" id="IPR036759">
    <property type="entry name" value="TPK_catalytic_sf"/>
</dbReference>
<evidence type="ECO:0000256" key="4">
    <source>
        <dbReference type="ARBA" id="ARBA00022840"/>
    </source>
</evidence>
<reference evidence="7 8" key="1">
    <citation type="journal article" date="2023" name="Microbiol. Spectr.">
        <title>Symbiosis of Carpenter Bees with Uncharacterized Lactic Acid Bacteria Showing NAD Auxotrophy.</title>
        <authorList>
            <person name="Kawasaki S."/>
            <person name="Ozawa K."/>
            <person name="Mori T."/>
            <person name="Yamamoto A."/>
            <person name="Ito M."/>
            <person name="Ohkuma M."/>
            <person name="Sakamoto M."/>
            <person name="Matsutani M."/>
        </authorList>
    </citation>
    <scope>NUCLEOTIDE SEQUENCE [LARGE SCALE GENOMIC DNA]</scope>
    <source>
        <strain evidence="7 8">KimH</strain>
    </source>
</reference>
<keyword evidence="1" id="KW-0808">Transferase</keyword>
<dbReference type="InterPro" id="IPR007373">
    <property type="entry name" value="Thiamin_PyroPKinase_B1-bd"/>
</dbReference>
<dbReference type="PANTHER" id="PTHR41299:SF1">
    <property type="entry name" value="THIAMINE PYROPHOSPHOKINASE"/>
    <property type="match status" value="1"/>
</dbReference>
<evidence type="ECO:0000256" key="3">
    <source>
        <dbReference type="ARBA" id="ARBA00022777"/>
    </source>
</evidence>
<name>A0ABN6SFQ0_9BIFI</name>
<evidence type="ECO:0000256" key="5">
    <source>
        <dbReference type="NCBIfam" id="TIGR01378"/>
    </source>
</evidence>
<dbReference type="RefSeq" id="WP_317642347.1">
    <property type="nucleotide sequence ID" value="NZ_AP026800.1"/>
</dbReference>
<dbReference type="NCBIfam" id="TIGR01378">
    <property type="entry name" value="thi_PPkinase"/>
    <property type="match status" value="1"/>
</dbReference>
<dbReference type="Pfam" id="PF04263">
    <property type="entry name" value="TPK_catalytic"/>
    <property type="match status" value="1"/>
</dbReference>
<dbReference type="InterPro" id="IPR053149">
    <property type="entry name" value="TPK"/>
</dbReference>
<evidence type="ECO:0000259" key="6">
    <source>
        <dbReference type="SMART" id="SM00983"/>
    </source>
</evidence>
<keyword evidence="3" id="KW-0418">Kinase</keyword>
<dbReference type="Proteomes" id="UP001321748">
    <property type="component" value="Chromosome"/>
</dbReference>
<evidence type="ECO:0000313" key="7">
    <source>
        <dbReference type="EMBL" id="BDR54840.1"/>
    </source>
</evidence>
<keyword evidence="8" id="KW-1185">Reference proteome</keyword>
<dbReference type="InterPro" id="IPR006282">
    <property type="entry name" value="Thi_PPkinase"/>
</dbReference>